<sequence>MLGIGLADLGLPPFTTTNSGRWRGRGKPLKWQGQTDDVVNLRESCPSKKQAVRVKTGQLPILSRTKEHRGGVNMHRCVDWSRRKTDVGRAIHLIAAPLSHPPQSSDPMQSRIINRYFSAGSKHAPKHPALFRIQ</sequence>
<organism evidence="1 2">
    <name type="scientific">Xenopus laevis</name>
    <name type="common">African clawed frog</name>
    <dbReference type="NCBI Taxonomy" id="8355"/>
    <lineage>
        <taxon>Eukaryota</taxon>
        <taxon>Metazoa</taxon>
        <taxon>Chordata</taxon>
        <taxon>Craniata</taxon>
        <taxon>Vertebrata</taxon>
        <taxon>Euteleostomi</taxon>
        <taxon>Amphibia</taxon>
        <taxon>Batrachia</taxon>
        <taxon>Anura</taxon>
        <taxon>Pipoidea</taxon>
        <taxon>Pipidae</taxon>
        <taxon>Xenopodinae</taxon>
        <taxon>Xenopus</taxon>
        <taxon>Xenopus</taxon>
    </lineage>
</organism>
<dbReference type="AlphaFoldDB" id="A0A974DL22"/>
<protein>
    <submittedName>
        <fullName evidence="1">Uncharacterized protein</fullName>
    </submittedName>
</protein>
<evidence type="ECO:0000313" key="2">
    <source>
        <dbReference type="Proteomes" id="UP000694892"/>
    </source>
</evidence>
<dbReference type="Proteomes" id="UP000694892">
    <property type="component" value="Chromosome 2L"/>
</dbReference>
<accession>A0A974DL22</accession>
<evidence type="ECO:0000313" key="1">
    <source>
        <dbReference type="EMBL" id="OCT93899.1"/>
    </source>
</evidence>
<dbReference type="EMBL" id="CM004468">
    <property type="protein sequence ID" value="OCT93899.1"/>
    <property type="molecule type" value="Genomic_DNA"/>
</dbReference>
<gene>
    <name evidence="1" type="ORF">XELAEV_18011571mg</name>
</gene>
<reference evidence="2" key="1">
    <citation type="journal article" date="2016" name="Nature">
        <title>Genome evolution in the allotetraploid frog Xenopus laevis.</title>
        <authorList>
            <person name="Session A.M."/>
            <person name="Uno Y."/>
            <person name="Kwon T."/>
            <person name="Chapman J.A."/>
            <person name="Toyoda A."/>
            <person name="Takahashi S."/>
            <person name="Fukui A."/>
            <person name="Hikosaka A."/>
            <person name="Suzuki A."/>
            <person name="Kondo M."/>
            <person name="van Heeringen S.J."/>
            <person name="Quigley I."/>
            <person name="Heinz S."/>
            <person name="Ogino H."/>
            <person name="Ochi H."/>
            <person name="Hellsten U."/>
            <person name="Lyons J.B."/>
            <person name="Simakov O."/>
            <person name="Putnam N."/>
            <person name="Stites J."/>
            <person name="Kuroki Y."/>
            <person name="Tanaka T."/>
            <person name="Michiue T."/>
            <person name="Watanabe M."/>
            <person name="Bogdanovic O."/>
            <person name="Lister R."/>
            <person name="Georgiou G."/>
            <person name="Paranjpe S.S."/>
            <person name="van Kruijsbergen I."/>
            <person name="Shu S."/>
            <person name="Carlson J."/>
            <person name="Kinoshita T."/>
            <person name="Ohta Y."/>
            <person name="Mawaribuchi S."/>
            <person name="Jenkins J."/>
            <person name="Grimwood J."/>
            <person name="Schmutz J."/>
            <person name="Mitros T."/>
            <person name="Mozaffari S.V."/>
            <person name="Suzuki Y."/>
            <person name="Haramoto Y."/>
            <person name="Yamamoto T.S."/>
            <person name="Takagi C."/>
            <person name="Heald R."/>
            <person name="Miller K."/>
            <person name="Haudenschild C."/>
            <person name="Kitzman J."/>
            <person name="Nakayama T."/>
            <person name="Izutsu Y."/>
            <person name="Robert J."/>
            <person name="Fortriede J."/>
            <person name="Burns K."/>
            <person name="Lotay V."/>
            <person name="Karimi K."/>
            <person name="Yasuoka Y."/>
            <person name="Dichmann D.S."/>
            <person name="Flajnik M.F."/>
            <person name="Houston D.W."/>
            <person name="Shendure J."/>
            <person name="DuPasquier L."/>
            <person name="Vize P.D."/>
            <person name="Zorn A.M."/>
            <person name="Ito M."/>
            <person name="Marcotte E.M."/>
            <person name="Wallingford J.B."/>
            <person name="Ito Y."/>
            <person name="Asashima M."/>
            <person name="Ueno N."/>
            <person name="Matsuda Y."/>
            <person name="Veenstra G.J."/>
            <person name="Fujiyama A."/>
            <person name="Harland R.M."/>
            <person name="Taira M."/>
            <person name="Rokhsar D.S."/>
        </authorList>
    </citation>
    <scope>NUCLEOTIDE SEQUENCE [LARGE SCALE GENOMIC DNA]</scope>
    <source>
        <strain evidence="2">J</strain>
    </source>
</reference>
<name>A0A974DL22_XENLA</name>
<proteinExistence type="predicted"/>